<dbReference type="RefSeq" id="WP_120543689.1">
    <property type="nucleotide sequence ID" value="NZ_RAVZ01000234.1"/>
</dbReference>
<dbReference type="AlphaFoldDB" id="A0A3A8IRH9"/>
<sequence length="300" mass="33394">MNAPPRIRVHARNGAVVLQEGICISFYMHRSHQKLGPSVLRALDVYLEAVGSDVLTWYPDMEGDWQELTAEAWAGQRTALREERAPRLQWTGSPSGVADHEFNYRGQDLGALSEEDAACAVCAISCWLPTAFLERHGPARVQRLASELATILPFDSGHAGLAFHALSQLSGVRERLEQERILYPGMDVPDEDASRYLGTRVRGIHWMNFLGPPVLGELGGAEALRARLTHPGTTVQPLGKDRAVITLGDAPDAGDTSQGNVLPAYRELARLLEPWLTSREATRPFRENEALRRWERRFLD</sequence>
<organism evidence="1 2">
    <name type="scientific">Corallococcus terminator</name>
    <dbReference type="NCBI Taxonomy" id="2316733"/>
    <lineage>
        <taxon>Bacteria</taxon>
        <taxon>Pseudomonadati</taxon>
        <taxon>Myxococcota</taxon>
        <taxon>Myxococcia</taxon>
        <taxon>Myxococcales</taxon>
        <taxon>Cystobacterineae</taxon>
        <taxon>Myxococcaceae</taxon>
        <taxon>Corallococcus</taxon>
    </lineage>
</organism>
<protein>
    <submittedName>
        <fullName evidence="1">DUF3396 domain-containing protein</fullName>
    </submittedName>
</protein>
<keyword evidence="2" id="KW-1185">Reference proteome</keyword>
<dbReference type="InterPro" id="IPR021815">
    <property type="entry name" value="TsiV"/>
</dbReference>
<dbReference type="Proteomes" id="UP000268094">
    <property type="component" value="Unassembled WGS sequence"/>
</dbReference>
<evidence type="ECO:0000313" key="1">
    <source>
        <dbReference type="EMBL" id="RKG80033.1"/>
    </source>
</evidence>
<dbReference type="Pfam" id="PF11876">
    <property type="entry name" value="TsiV"/>
    <property type="match status" value="1"/>
</dbReference>
<evidence type="ECO:0000313" key="2">
    <source>
        <dbReference type="Proteomes" id="UP000268094"/>
    </source>
</evidence>
<proteinExistence type="predicted"/>
<comment type="caution">
    <text evidence="1">The sequence shown here is derived from an EMBL/GenBank/DDBJ whole genome shotgun (WGS) entry which is preliminary data.</text>
</comment>
<gene>
    <name evidence="1" type="ORF">D7V88_28005</name>
</gene>
<dbReference type="OrthoDB" id="9179973at2"/>
<accession>A0A3A8IRH9</accession>
<dbReference type="EMBL" id="RAVZ01000234">
    <property type="protein sequence ID" value="RKG80033.1"/>
    <property type="molecule type" value="Genomic_DNA"/>
</dbReference>
<name>A0A3A8IRH9_9BACT</name>
<reference evidence="2" key="1">
    <citation type="submission" date="2018-09" db="EMBL/GenBank/DDBJ databases">
        <authorList>
            <person name="Livingstone P.G."/>
            <person name="Whitworth D.E."/>
        </authorList>
    </citation>
    <scope>NUCLEOTIDE SEQUENCE [LARGE SCALE GENOMIC DNA]</scope>
    <source>
        <strain evidence="2">CA054A</strain>
    </source>
</reference>